<evidence type="ECO:0000256" key="1">
    <source>
        <dbReference type="SAM" id="MobiDB-lite"/>
    </source>
</evidence>
<name>J1GQZ8_9ACTO</name>
<organism evidence="4 5">
    <name type="scientific">Schaalia georgiae F0490</name>
    <dbReference type="NCBI Taxonomy" id="1125717"/>
    <lineage>
        <taxon>Bacteria</taxon>
        <taxon>Bacillati</taxon>
        <taxon>Actinomycetota</taxon>
        <taxon>Actinomycetes</taxon>
        <taxon>Actinomycetales</taxon>
        <taxon>Actinomycetaceae</taxon>
        <taxon>Schaalia</taxon>
    </lineage>
</organism>
<reference evidence="4 5" key="1">
    <citation type="submission" date="2012-05" db="EMBL/GenBank/DDBJ databases">
        <authorList>
            <person name="Harkins D.M."/>
            <person name="Madupu R."/>
            <person name="Durkin A.S."/>
            <person name="Torralba M."/>
            <person name="Methe B."/>
            <person name="Sutton G.G."/>
            <person name="Nelson K.E."/>
        </authorList>
    </citation>
    <scope>NUCLEOTIDE SEQUENCE [LARGE SCALE GENOMIC DNA]</scope>
    <source>
        <strain evidence="4 5">F0490</strain>
    </source>
</reference>
<accession>J1GQZ8</accession>
<evidence type="ECO:0000313" key="5">
    <source>
        <dbReference type="Proteomes" id="UP000004578"/>
    </source>
</evidence>
<dbReference type="RefSeq" id="WP_005872896.1">
    <property type="nucleotide sequence ID" value="NZ_AKFS01000302.1"/>
</dbReference>
<dbReference type="Proteomes" id="UP000004578">
    <property type="component" value="Unassembled WGS sequence"/>
</dbReference>
<keyword evidence="2" id="KW-0472">Membrane</keyword>
<keyword evidence="2" id="KW-0812">Transmembrane</keyword>
<comment type="caution">
    <text evidence="4">The sequence shown here is derived from an EMBL/GenBank/DDBJ whole genome shotgun (WGS) entry which is preliminary data.</text>
</comment>
<feature type="transmembrane region" description="Helical" evidence="2">
    <location>
        <begin position="302"/>
        <end position="324"/>
    </location>
</feature>
<keyword evidence="5" id="KW-1185">Reference proteome</keyword>
<dbReference type="PATRIC" id="fig|1125717.3.peg.2046"/>
<feature type="compositionally biased region" description="Gly residues" evidence="1">
    <location>
        <begin position="256"/>
        <end position="269"/>
    </location>
</feature>
<keyword evidence="3" id="KW-0732">Signal</keyword>
<feature type="signal peptide" evidence="3">
    <location>
        <begin position="1"/>
        <end position="28"/>
    </location>
</feature>
<protein>
    <submittedName>
        <fullName evidence="4">Putative membrane protein</fullName>
    </submittedName>
</protein>
<sequence length="408" mass="40491">MRLRTRGAIASLAVGIIALALGTAPALAADDPALDQTVGADEEASTESAVIDTGHVDIGPRMVDGQWSVALRDDSGAHPVWRDPDRTVLRVSDAALMAAPTGSDYAFMGAQAGEQYYVVPQTQNPNVVWLGWNTQDPGVVSAIDRGATMRIGSVSGPGRTWMFLQDGTFGKPRLLVDGQSGQAQDVWVDASTHVHANWVFTAPGVYTAALTFSARTTDGREVSASTTLRFAVGSQTSADEAFAAAPAGTAEAGAAGSAGGGGSAAGAGPAGDSALGDDGTSANEARMPAGSSADGTGLSDQVMLIIALVVAASITVALGAVLIMRSRSIAAERRKAIAEADGAEGMDGAEGDAEADGDDGADQAAGAAGAGGVRQAAGAADADRTGGPDGAGGADADPAPASSKEGTR</sequence>
<feature type="chain" id="PRO_5003742848" evidence="3">
    <location>
        <begin position="29"/>
        <end position="408"/>
    </location>
</feature>
<dbReference type="InterPro" id="IPR022435">
    <property type="entry name" value="Surface-anchored_actinobac"/>
</dbReference>
<feature type="compositionally biased region" description="Low complexity" evidence="1">
    <location>
        <begin position="362"/>
        <end position="380"/>
    </location>
</feature>
<gene>
    <name evidence="4" type="ORF">HMPREF1317_0172</name>
</gene>
<keyword evidence="2" id="KW-1133">Transmembrane helix</keyword>
<feature type="compositionally biased region" description="Acidic residues" evidence="1">
    <location>
        <begin position="341"/>
        <end position="361"/>
    </location>
</feature>
<evidence type="ECO:0000256" key="3">
    <source>
        <dbReference type="SAM" id="SignalP"/>
    </source>
</evidence>
<proteinExistence type="predicted"/>
<dbReference type="NCBIfam" id="NF038134">
    <property type="entry name" value="choice_anch_M"/>
    <property type="match status" value="1"/>
</dbReference>
<feature type="region of interest" description="Disordered" evidence="1">
    <location>
        <begin position="341"/>
        <end position="408"/>
    </location>
</feature>
<feature type="region of interest" description="Disordered" evidence="1">
    <location>
        <begin position="252"/>
        <end position="295"/>
    </location>
</feature>
<dbReference type="NCBIfam" id="TIGR03769">
    <property type="entry name" value="P_ac_wall_RPT"/>
    <property type="match status" value="1"/>
</dbReference>
<dbReference type="EMBL" id="AKFS01000302">
    <property type="protein sequence ID" value="EJF35333.1"/>
    <property type="molecule type" value="Genomic_DNA"/>
</dbReference>
<dbReference type="AlphaFoldDB" id="J1GQZ8"/>
<evidence type="ECO:0000313" key="4">
    <source>
        <dbReference type="EMBL" id="EJF35333.1"/>
    </source>
</evidence>
<feature type="compositionally biased region" description="Low complexity" evidence="1">
    <location>
        <begin position="270"/>
        <end position="279"/>
    </location>
</feature>
<evidence type="ECO:0000256" key="2">
    <source>
        <dbReference type="SAM" id="Phobius"/>
    </source>
</evidence>